<protein>
    <submittedName>
        <fullName evidence="1">Uncharacterized protein</fullName>
    </submittedName>
</protein>
<evidence type="ECO:0000313" key="1">
    <source>
        <dbReference type="EMBL" id="KAF2676012.1"/>
    </source>
</evidence>
<gene>
    <name evidence="1" type="ORF">K458DRAFT_425101</name>
</gene>
<organism evidence="1 2">
    <name type="scientific">Lentithecium fluviatile CBS 122367</name>
    <dbReference type="NCBI Taxonomy" id="1168545"/>
    <lineage>
        <taxon>Eukaryota</taxon>
        <taxon>Fungi</taxon>
        <taxon>Dikarya</taxon>
        <taxon>Ascomycota</taxon>
        <taxon>Pezizomycotina</taxon>
        <taxon>Dothideomycetes</taxon>
        <taxon>Pleosporomycetidae</taxon>
        <taxon>Pleosporales</taxon>
        <taxon>Massarineae</taxon>
        <taxon>Lentitheciaceae</taxon>
        <taxon>Lentithecium</taxon>
    </lineage>
</organism>
<keyword evidence="2" id="KW-1185">Reference proteome</keyword>
<dbReference type="AlphaFoldDB" id="A0A6G1ICS5"/>
<name>A0A6G1ICS5_9PLEO</name>
<sequence>MRAKCSGLSSRSLAPRTKRCPLFGGPLQILSLVADVFGTVTSDAGGARKGGDSRGPWNAYGSYAFSMPVALCLEI</sequence>
<evidence type="ECO:0000313" key="2">
    <source>
        <dbReference type="Proteomes" id="UP000799291"/>
    </source>
</evidence>
<reference evidence="1" key="1">
    <citation type="journal article" date="2020" name="Stud. Mycol.">
        <title>101 Dothideomycetes genomes: a test case for predicting lifestyles and emergence of pathogens.</title>
        <authorList>
            <person name="Haridas S."/>
            <person name="Albert R."/>
            <person name="Binder M."/>
            <person name="Bloem J."/>
            <person name="Labutti K."/>
            <person name="Salamov A."/>
            <person name="Andreopoulos B."/>
            <person name="Baker S."/>
            <person name="Barry K."/>
            <person name="Bills G."/>
            <person name="Bluhm B."/>
            <person name="Cannon C."/>
            <person name="Castanera R."/>
            <person name="Culley D."/>
            <person name="Daum C."/>
            <person name="Ezra D."/>
            <person name="Gonzalez J."/>
            <person name="Henrissat B."/>
            <person name="Kuo A."/>
            <person name="Liang C."/>
            <person name="Lipzen A."/>
            <person name="Lutzoni F."/>
            <person name="Magnuson J."/>
            <person name="Mondo S."/>
            <person name="Nolan M."/>
            <person name="Ohm R."/>
            <person name="Pangilinan J."/>
            <person name="Park H.-J."/>
            <person name="Ramirez L."/>
            <person name="Alfaro M."/>
            <person name="Sun H."/>
            <person name="Tritt A."/>
            <person name="Yoshinaga Y."/>
            <person name="Zwiers L.-H."/>
            <person name="Turgeon B."/>
            <person name="Goodwin S."/>
            <person name="Spatafora J."/>
            <person name="Crous P."/>
            <person name="Grigoriev I."/>
        </authorList>
    </citation>
    <scope>NUCLEOTIDE SEQUENCE</scope>
    <source>
        <strain evidence="1">CBS 122367</strain>
    </source>
</reference>
<dbReference type="EMBL" id="MU005642">
    <property type="protein sequence ID" value="KAF2676012.1"/>
    <property type="molecule type" value="Genomic_DNA"/>
</dbReference>
<dbReference type="Proteomes" id="UP000799291">
    <property type="component" value="Unassembled WGS sequence"/>
</dbReference>
<accession>A0A6G1ICS5</accession>
<proteinExistence type="predicted"/>